<feature type="region of interest" description="Disordered" evidence="5">
    <location>
        <begin position="187"/>
        <end position="215"/>
    </location>
</feature>
<dbReference type="GO" id="GO:0008234">
    <property type="term" value="F:cysteine-type peptidase activity"/>
    <property type="evidence" value="ECO:0007669"/>
    <property type="project" value="UniProtKB-KW"/>
</dbReference>
<dbReference type="InterPro" id="IPR036365">
    <property type="entry name" value="PGBD-like_sf"/>
</dbReference>
<gene>
    <name evidence="10" type="ORF">E5Z56_08300</name>
</gene>
<dbReference type="InterPro" id="IPR000064">
    <property type="entry name" value="NLP_P60_dom"/>
</dbReference>
<comment type="similarity">
    <text evidence="1">Belongs to the peptidase C40 family.</text>
</comment>
<evidence type="ECO:0000256" key="7">
    <source>
        <dbReference type="SAM" id="SignalP"/>
    </source>
</evidence>
<dbReference type="KEGG" id="ruj:E5Z56_08300"/>
<evidence type="ECO:0000313" key="11">
    <source>
        <dbReference type="Proteomes" id="UP000301475"/>
    </source>
</evidence>
<evidence type="ECO:0000256" key="6">
    <source>
        <dbReference type="SAM" id="Phobius"/>
    </source>
</evidence>
<name>A0A4P8Y293_9FIRM</name>
<feature type="compositionally biased region" description="Low complexity" evidence="5">
    <location>
        <begin position="193"/>
        <end position="204"/>
    </location>
</feature>
<dbReference type="InterPro" id="IPR038765">
    <property type="entry name" value="Papain-like_cys_pep_sf"/>
</dbReference>
<keyword evidence="2" id="KW-0645">Protease</keyword>
<feature type="signal peptide" evidence="7">
    <location>
        <begin position="1"/>
        <end position="20"/>
    </location>
</feature>
<evidence type="ECO:0000256" key="3">
    <source>
        <dbReference type="ARBA" id="ARBA00022801"/>
    </source>
</evidence>
<evidence type="ECO:0000256" key="1">
    <source>
        <dbReference type="ARBA" id="ARBA00007074"/>
    </source>
</evidence>
<dbReference type="Pfam" id="PF00877">
    <property type="entry name" value="NLPC_P60"/>
    <property type="match status" value="1"/>
</dbReference>
<dbReference type="SUPFAM" id="SSF54001">
    <property type="entry name" value="Cysteine proteinases"/>
    <property type="match status" value="1"/>
</dbReference>
<feature type="domain" description="Peptidoglycan binding-like" evidence="9">
    <location>
        <begin position="220"/>
        <end position="270"/>
    </location>
</feature>
<dbReference type="Gene3D" id="1.10.101.10">
    <property type="entry name" value="PGBD-like superfamily/PGBD"/>
    <property type="match status" value="2"/>
</dbReference>
<keyword evidence="6" id="KW-0472">Membrane</keyword>
<evidence type="ECO:0000256" key="5">
    <source>
        <dbReference type="SAM" id="MobiDB-lite"/>
    </source>
</evidence>
<keyword evidence="6" id="KW-0812">Transmembrane</keyword>
<keyword evidence="7" id="KW-0732">Signal</keyword>
<evidence type="ECO:0000259" key="8">
    <source>
        <dbReference type="Pfam" id="PF00877"/>
    </source>
</evidence>
<dbReference type="AlphaFoldDB" id="A0A4P8Y293"/>
<dbReference type="EMBL" id="CP039381">
    <property type="protein sequence ID" value="QCT07358.1"/>
    <property type="molecule type" value="Genomic_DNA"/>
</dbReference>
<evidence type="ECO:0000259" key="9">
    <source>
        <dbReference type="Pfam" id="PF01471"/>
    </source>
</evidence>
<dbReference type="RefSeq" id="WP_138157388.1">
    <property type="nucleotide sequence ID" value="NZ_CP039381.1"/>
</dbReference>
<evidence type="ECO:0000256" key="2">
    <source>
        <dbReference type="ARBA" id="ARBA00022670"/>
    </source>
</evidence>
<accession>A0A4P8Y293</accession>
<proteinExistence type="inferred from homology"/>
<organism evidence="10 11">
    <name type="scientific">Ruminococcus bovis</name>
    <dbReference type="NCBI Taxonomy" id="2564099"/>
    <lineage>
        <taxon>Bacteria</taxon>
        <taxon>Bacillati</taxon>
        <taxon>Bacillota</taxon>
        <taxon>Clostridia</taxon>
        <taxon>Eubacteriales</taxon>
        <taxon>Oscillospiraceae</taxon>
        <taxon>Ruminococcus</taxon>
    </lineage>
</organism>
<keyword evidence="4" id="KW-0788">Thiol protease</keyword>
<keyword evidence="3" id="KW-0378">Hydrolase</keyword>
<protein>
    <recommendedName>
        <fullName evidence="12">Peptidoglycan-binding protein</fullName>
    </recommendedName>
</protein>
<dbReference type="Proteomes" id="UP000301475">
    <property type="component" value="Chromosome"/>
</dbReference>
<evidence type="ECO:0008006" key="12">
    <source>
        <dbReference type="Google" id="ProtNLM"/>
    </source>
</evidence>
<dbReference type="Gene3D" id="3.90.1720.10">
    <property type="entry name" value="endopeptidase domain like (from Nostoc punctiforme)"/>
    <property type="match status" value="1"/>
</dbReference>
<dbReference type="InterPro" id="IPR036366">
    <property type="entry name" value="PGBDSf"/>
</dbReference>
<reference evidence="10 11" key="1">
    <citation type="submission" date="2019-04" db="EMBL/GenBank/DDBJ databases">
        <authorList>
            <person name="Embree M."/>
            <person name="Gaffney J.R."/>
        </authorList>
    </citation>
    <scope>NUCLEOTIDE SEQUENCE [LARGE SCALE GENOMIC DNA]</scope>
    <source>
        <strain evidence="10 11">JE7A12</strain>
    </source>
</reference>
<dbReference type="InterPro" id="IPR002477">
    <property type="entry name" value="Peptidoglycan-bd-like"/>
</dbReference>
<evidence type="ECO:0000313" key="10">
    <source>
        <dbReference type="EMBL" id="QCT07358.1"/>
    </source>
</evidence>
<keyword evidence="6" id="KW-1133">Transmembrane helix</keyword>
<feature type="domain" description="NlpC/P60" evidence="8">
    <location>
        <begin position="50"/>
        <end position="141"/>
    </location>
</feature>
<feature type="chain" id="PRO_5039069561" description="Peptidoglycan-binding protein" evidence="7">
    <location>
        <begin position="21"/>
        <end position="508"/>
    </location>
</feature>
<feature type="transmembrane region" description="Helical" evidence="6">
    <location>
        <begin position="469"/>
        <end position="489"/>
    </location>
</feature>
<dbReference type="SUPFAM" id="SSF47090">
    <property type="entry name" value="PGBD-like"/>
    <property type="match status" value="2"/>
</dbReference>
<dbReference type="GO" id="GO:0006508">
    <property type="term" value="P:proteolysis"/>
    <property type="evidence" value="ECO:0007669"/>
    <property type="project" value="UniProtKB-KW"/>
</dbReference>
<keyword evidence="11" id="KW-1185">Reference proteome</keyword>
<dbReference type="Pfam" id="PF01471">
    <property type="entry name" value="PG_binding_1"/>
    <property type="match status" value="2"/>
</dbReference>
<feature type="domain" description="Peptidoglycan binding-like" evidence="9">
    <location>
        <begin position="323"/>
        <end position="378"/>
    </location>
</feature>
<sequence>MTKIKRILTLIICVAILASATVIGTSTASASGSGAGLVSWAYRAYNEHWKYVWGGASVGSVDCSGLIYSYAGGERVTESMIAASPESGSISSIPRIHGLGLYQYGHVGVYVGGGMGIDARDEISNVCLDSISNKSWTQWFKISGVSYPTSGWQEVAGQYYYYEDGQYIVNTSRTIDGVTYSFGSDGASNKTPSNMSSTADSSSSNKKHKKKKTAWQLGDSGSQVTKIQKRLKELGFYNGDITGYFGTDTQKAYKAFQTAAGVVVDGICGKTDRDILYSDNAPVYVAPTTVAKKKTTTKKQSTKKTTTKTKKQEKVISVGDYSKDVTSIQNQLIKLNYLEKGNATGYFGEDTEQAIKDFQDYNEITVTGSVDSATKKALFSKNAVANPEAKTEEKTEDNNEEKQLATFTFKDATEEPTTIAEPISTTDETTNKSVVLESNQLASKALAGVTSSESFEQVTPITNESSSQLIKWLCVVIAVMGSVFVLVTINEKKKARRRRRMRHARRMR</sequence>
<evidence type="ECO:0000256" key="4">
    <source>
        <dbReference type="ARBA" id="ARBA00022807"/>
    </source>
</evidence>
<dbReference type="OrthoDB" id="2933491at2"/>